<keyword evidence="7" id="KW-0539">Nucleus</keyword>
<dbReference type="AlphaFoldDB" id="A0A6G0W565"/>
<dbReference type="GO" id="GO:0004518">
    <property type="term" value="F:nuclease activity"/>
    <property type="evidence" value="ECO:0007669"/>
    <property type="project" value="UniProtKB-KW"/>
</dbReference>
<accession>A0A6G0W565</accession>
<dbReference type="InterPro" id="IPR045249">
    <property type="entry name" value="HARBI1-like"/>
</dbReference>
<organism evidence="9 10">
    <name type="scientific">Aphis craccivora</name>
    <name type="common">Cowpea aphid</name>
    <dbReference type="NCBI Taxonomy" id="307492"/>
    <lineage>
        <taxon>Eukaryota</taxon>
        <taxon>Metazoa</taxon>
        <taxon>Ecdysozoa</taxon>
        <taxon>Arthropoda</taxon>
        <taxon>Hexapoda</taxon>
        <taxon>Insecta</taxon>
        <taxon>Pterygota</taxon>
        <taxon>Neoptera</taxon>
        <taxon>Paraneoptera</taxon>
        <taxon>Hemiptera</taxon>
        <taxon>Sternorrhyncha</taxon>
        <taxon>Aphidomorpha</taxon>
        <taxon>Aphidoidea</taxon>
        <taxon>Aphididae</taxon>
        <taxon>Aphidini</taxon>
        <taxon>Aphis</taxon>
        <taxon>Aphis</taxon>
    </lineage>
</organism>
<dbReference type="PANTHER" id="PTHR22930">
    <property type="match status" value="1"/>
</dbReference>
<dbReference type="OrthoDB" id="2668416at2759"/>
<proteinExistence type="inferred from homology"/>
<evidence type="ECO:0000256" key="2">
    <source>
        <dbReference type="ARBA" id="ARBA00004123"/>
    </source>
</evidence>
<keyword evidence="4" id="KW-0540">Nuclease</keyword>
<dbReference type="Proteomes" id="UP000478052">
    <property type="component" value="Unassembled WGS sequence"/>
</dbReference>
<evidence type="ECO:0000313" key="9">
    <source>
        <dbReference type="EMBL" id="KAF0722235.1"/>
    </source>
</evidence>
<comment type="cofactor">
    <cofactor evidence="1">
        <name>a divalent metal cation</name>
        <dbReference type="ChEBI" id="CHEBI:60240"/>
    </cofactor>
</comment>
<keyword evidence="6" id="KW-0378">Hydrolase</keyword>
<reference evidence="9 10" key="1">
    <citation type="submission" date="2019-08" db="EMBL/GenBank/DDBJ databases">
        <title>Whole genome of Aphis craccivora.</title>
        <authorList>
            <person name="Voronova N.V."/>
            <person name="Shulinski R.S."/>
            <person name="Bandarenka Y.V."/>
            <person name="Zhorov D.G."/>
            <person name="Warner D."/>
        </authorList>
    </citation>
    <scope>NUCLEOTIDE SEQUENCE [LARGE SCALE GENOMIC DNA]</scope>
    <source>
        <strain evidence="9">180601</strain>
        <tissue evidence="9">Whole Body</tissue>
    </source>
</reference>
<evidence type="ECO:0000256" key="3">
    <source>
        <dbReference type="ARBA" id="ARBA00006958"/>
    </source>
</evidence>
<evidence type="ECO:0000259" key="8">
    <source>
        <dbReference type="Pfam" id="PF13359"/>
    </source>
</evidence>
<dbReference type="GO" id="GO:0016787">
    <property type="term" value="F:hydrolase activity"/>
    <property type="evidence" value="ECO:0007669"/>
    <property type="project" value="UniProtKB-KW"/>
</dbReference>
<sequence>MLFIQLLSKNVKARITNFMSITSLYDDIDSKSHFRLTRSSIESPNIKEGRPGVNFHKATLLTIWYLSNIETFRQVETVQDFKNLRINYVLNTIGCIDGCHIRMHSEKAKRSDYTKMFQSIALLAVSNAHLEFTYILSGWPGSSHDARVFKNSSLGNTLINNPQEMISKDLHILGDSAFPLLENLLVQYKATYILSDREKLFNRRLSSTRVVIEQAFGLLLGRFRRLKSLESKSVELMSLTVTGACILHNLALKNNDLFGIEDNDQNLDISTDEIHHDVGVSIAVTQINGIGKRNELSLRFYEH</sequence>
<dbReference type="Pfam" id="PF13359">
    <property type="entry name" value="DDE_Tnp_4"/>
    <property type="match status" value="1"/>
</dbReference>
<dbReference type="EMBL" id="VUJU01009086">
    <property type="protein sequence ID" value="KAF0722235.1"/>
    <property type="molecule type" value="Genomic_DNA"/>
</dbReference>
<comment type="caution">
    <text evidence="9">The sequence shown here is derived from an EMBL/GenBank/DDBJ whole genome shotgun (WGS) entry which is preliminary data.</text>
</comment>
<evidence type="ECO:0000256" key="1">
    <source>
        <dbReference type="ARBA" id="ARBA00001968"/>
    </source>
</evidence>
<dbReference type="InterPro" id="IPR027806">
    <property type="entry name" value="HARBI1_dom"/>
</dbReference>
<keyword evidence="10" id="KW-1185">Reference proteome</keyword>
<name>A0A6G0W565_APHCR</name>
<keyword evidence="5" id="KW-0479">Metal-binding</keyword>
<evidence type="ECO:0000313" key="10">
    <source>
        <dbReference type="Proteomes" id="UP000478052"/>
    </source>
</evidence>
<dbReference type="GO" id="GO:0046872">
    <property type="term" value="F:metal ion binding"/>
    <property type="evidence" value="ECO:0007669"/>
    <property type="project" value="UniProtKB-KW"/>
</dbReference>
<comment type="subcellular location">
    <subcellularLocation>
        <location evidence="2">Nucleus</location>
    </subcellularLocation>
</comment>
<comment type="similarity">
    <text evidence="3">Belongs to the HARBI1 family.</text>
</comment>
<feature type="domain" description="DDE Tnp4" evidence="8">
    <location>
        <begin position="96"/>
        <end position="249"/>
    </location>
</feature>
<evidence type="ECO:0000256" key="4">
    <source>
        <dbReference type="ARBA" id="ARBA00022722"/>
    </source>
</evidence>
<dbReference type="PANTHER" id="PTHR22930:SF85">
    <property type="entry name" value="GH03217P-RELATED"/>
    <property type="match status" value="1"/>
</dbReference>
<evidence type="ECO:0000256" key="6">
    <source>
        <dbReference type="ARBA" id="ARBA00022801"/>
    </source>
</evidence>
<evidence type="ECO:0000256" key="5">
    <source>
        <dbReference type="ARBA" id="ARBA00022723"/>
    </source>
</evidence>
<protein>
    <submittedName>
        <fullName evidence="9">Protein ALP1-like</fullName>
    </submittedName>
</protein>
<evidence type="ECO:0000256" key="7">
    <source>
        <dbReference type="ARBA" id="ARBA00023242"/>
    </source>
</evidence>
<gene>
    <name evidence="9" type="ORF">FWK35_00027458</name>
</gene>
<dbReference type="GO" id="GO:0005634">
    <property type="term" value="C:nucleus"/>
    <property type="evidence" value="ECO:0007669"/>
    <property type="project" value="UniProtKB-SubCell"/>
</dbReference>